<comment type="similarity">
    <text evidence="1">Belongs to the 'GDXG' lipolytic enzyme family.</text>
</comment>
<evidence type="ECO:0000313" key="6">
    <source>
        <dbReference type="Proteomes" id="UP000550729"/>
    </source>
</evidence>
<gene>
    <name evidence="5" type="ORF">HH308_24315</name>
</gene>
<dbReference type="Pfam" id="PF07859">
    <property type="entry name" value="Abhydrolase_3"/>
    <property type="match status" value="1"/>
</dbReference>
<dbReference type="InterPro" id="IPR029058">
    <property type="entry name" value="AB_hydrolase_fold"/>
</dbReference>
<dbReference type="FunFam" id="3.40.50.1820:FF:000089">
    <property type="entry name" value="Alpha/beta hydrolase"/>
    <property type="match status" value="1"/>
</dbReference>
<evidence type="ECO:0000256" key="3">
    <source>
        <dbReference type="PROSITE-ProRule" id="PRU10038"/>
    </source>
</evidence>
<dbReference type="InterPro" id="IPR013094">
    <property type="entry name" value="AB_hydrolase_3"/>
</dbReference>
<feature type="active site" evidence="3">
    <location>
        <position position="158"/>
    </location>
</feature>
<evidence type="ECO:0000259" key="4">
    <source>
        <dbReference type="Pfam" id="PF07859"/>
    </source>
</evidence>
<dbReference type="Gene3D" id="3.40.50.1820">
    <property type="entry name" value="alpha/beta hydrolase"/>
    <property type="match status" value="1"/>
</dbReference>
<comment type="caution">
    <text evidence="5">The sequence shown here is derived from an EMBL/GenBank/DDBJ whole genome shotgun (WGS) entry which is preliminary data.</text>
</comment>
<name>A0A848L9U3_9ACTN</name>
<dbReference type="InterPro" id="IPR050300">
    <property type="entry name" value="GDXG_lipolytic_enzyme"/>
</dbReference>
<keyword evidence="6" id="KW-1185">Reference proteome</keyword>
<evidence type="ECO:0000256" key="1">
    <source>
        <dbReference type="ARBA" id="ARBA00010515"/>
    </source>
</evidence>
<keyword evidence="2 5" id="KW-0378">Hydrolase</keyword>
<dbReference type="PANTHER" id="PTHR48081:SF8">
    <property type="entry name" value="ALPHA_BETA HYDROLASE FOLD-3 DOMAIN-CONTAINING PROTEIN-RELATED"/>
    <property type="match status" value="1"/>
</dbReference>
<feature type="domain" description="Alpha/beta hydrolase fold-3" evidence="4">
    <location>
        <begin position="80"/>
        <end position="287"/>
    </location>
</feature>
<reference evidence="5 6" key="1">
    <citation type="submission" date="2020-04" db="EMBL/GenBank/DDBJ databases">
        <title>Gordonia sp. nov. TBRC 11910.</title>
        <authorList>
            <person name="Suriyachadkun C."/>
        </authorList>
    </citation>
    <scope>NUCLEOTIDE SEQUENCE [LARGE SCALE GENOMIC DNA]</scope>
    <source>
        <strain evidence="5 6">TBRC 11910</strain>
    </source>
</reference>
<proteinExistence type="inferred from homology"/>
<dbReference type="GO" id="GO:0016787">
    <property type="term" value="F:hydrolase activity"/>
    <property type="evidence" value="ECO:0007669"/>
    <property type="project" value="UniProtKB-KW"/>
</dbReference>
<sequence>MAIHPDARALLDGLAAGGVPPFECMTVPQAREVANAFKDLQGPTEEVSSVTDTSAPGPAGDVPVRIYRPAGAGPEPLPAVVYYHGGGWVIGTLDIVDNPMRRLANALGSVIVSVDYRLAPEHPFPAAFDDSLAALQWVSTNADYLNVDAGAIAVAGDSAGGNLAAAVALAVRGPDTPNITAQLLFYPCVEFDFNTDSYRENAEGYLLQRASMQWFYAHYFGNQGEPPTDPRACPGSAEDLSGSAPAFIAVAEYDPLRNDGERYAKRLGEAGTHTELIQYDGLLHGFFWTLGATPSGASILDDAAEFLRSAIN</sequence>
<dbReference type="SUPFAM" id="SSF53474">
    <property type="entry name" value="alpha/beta-Hydrolases"/>
    <property type="match status" value="1"/>
</dbReference>
<dbReference type="EMBL" id="JABBNB010000034">
    <property type="protein sequence ID" value="NMO04348.1"/>
    <property type="molecule type" value="Genomic_DNA"/>
</dbReference>
<dbReference type="Proteomes" id="UP000550729">
    <property type="component" value="Unassembled WGS sequence"/>
</dbReference>
<evidence type="ECO:0000313" key="5">
    <source>
        <dbReference type="EMBL" id="NMO04348.1"/>
    </source>
</evidence>
<dbReference type="InterPro" id="IPR033140">
    <property type="entry name" value="Lipase_GDXG_put_SER_AS"/>
</dbReference>
<protein>
    <submittedName>
        <fullName evidence="5">Alpha/beta hydrolase</fullName>
    </submittedName>
</protein>
<dbReference type="PROSITE" id="PS01174">
    <property type="entry name" value="LIPASE_GDXG_SER"/>
    <property type="match status" value="1"/>
</dbReference>
<dbReference type="PANTHER" id="PTHR48081">
    <property type="entry name" value="AB HYDROLASE SUPERFAMILY PROTEIN C4A8.06C"/>
    <property type="match status" value="1"/>
</dbReference>
<organism evidence="5 6">
    <name type="scientific">Gordonia asplenii</name>
    <dbReference type="NCBI Taxonomy" id="2725283"/>
    <lineage>
        <taxon>Bacteria</taxon>
        <taxon>Bacillati</taxon>
        <taxon>Actinomycetota</taxon>
        <taxon>Actinomycetes</taxon>
        <taxon>Mycobacteriales</taxon>
        <taxon>Gordoniaceae</taxon>
        <taxon>Gordonia</taxon>
    </lineage>
</organism>
<accession>A0A848L9U3</accession>
<evidence type="ECO:0000256" key="2">
    <source>
        <dbReference type="ARBA" id="ARBA00022801"/>
    </source>
</evidence>
<dbReference type="AlphaFoldDB" id="A0A848L9U3"/>
<dbReference type="RefSeq" id="WP_170196850.1">
    <property type="nucleotide sequence ID" value="NZ_JABBNB010000034.1"/>
</dbReference>